<dbReference type="InParanoid" id="E2AIF9"/>
<feature type="compositionally biased region" description="Acidic residues" evidence="1">
    <location>
        <begin position="74"/>
        <end position="86"/>
    </location>
</feature>
<sequence>MGKRRDRKELLEKGWEIRRNWGVGIDEDLTMEERKERAPNGRGRIRKIQKGLGEGQEVGKKEEQEQSEGREEKEEGQEEAEMGEGR</sequence>
<organism evidence="3">
    <name type="scientific">Camponotus floridanus</name>
    <name type="common">Florida carpenter ant</name>
    <dbReference type="NCBI Taxonomy" id="104421"/>
    <lineage>
        <taxon>Eukaryota</taxon>
        <taxon>Metazoa</taxon>
        <taxon>Ecdysozoa</taxon>
        <taxon>Arthropoda</taxon>
        <taxon>Hexapoda</taxon>
        <taxon>Insecta</taxon>
        <taxon>Pterygota</taxon>
        <taxon>Neoptera</taxon>
        <taxon>Endopterygota</taxon>
        <taxon>Hymenoptera</taxon>
        <taxon>Apocrita</taxon>
        <taxon>Aculeata</taxon>
        <taxon>Formicoidea</taxon>
        <taxon>Formicidae</taxon>
        <taxon>Formicinae</taxon>
        <taxon>Camponotus</taxon>
    </lineage>
</organism>
<feature type="compositionally biased region" description="Basic and acidic residues" evidence="1">
    <location>
        <begin position="57"/>
        <end position="73"/>
    </location>
</feature>
<dbReference type="EMBL" id="GL439787">
    <property type="protein sequence ID" value="EFN66781.1"/>
    <property type="molecule type" value="Genomic_DNA"/>
</dbReference>
<proteinExistence type="predicted"/>
<evidence type="ECO:0000313" key="3">
    <source>
        <dbReference type="Proteomes" id="UP000000311"/>
    </source>
</evidence>
<evidence type="ECO:0000313" key="2">
    <source>
        <dbReference type="EMBL" id="EFN66781.1"/>
    </source>
</evidence>
<protein>
    <submittedName>
        <fullName evidence="2">Uncharacterized protein</fullName>
    </submittedName>
</protein>
<gene>
    <name evidence="2" type="ORF">EAG_12938</name>
</gene>
<keyword evidence="3" id="KW-1185">Reference proteome</keyword>
<name>E2AIF9_CAMFO</name>
<dbReference type="AlphaFoldDB" id="E2AIF9"/>
<feature type="region of interest" description="Disordered" evidence="1">
    <location>
        <begin position="32"/>
        <end position="86"/>
    </location>
</feature>
<dbReference type="Proteomes" id="UP000000311">
    <property type="component" value="Unassembled WGS sequence"/>
</dbReference>
<reference evidence="2 3" key="1">
    <citation type="journal article" date="2010" name="Science">
        <title>Genomic comparison of the ants Camponotus floridanus and Harpegnathos saltator.</title>
        <authorList>
            <person name="Bonasio R."/>
            <person name="Zhang G."/>
            <person name="Ye C."/>
            <person name="Mutti N.S."/>
            <person name="Fang X."/>
            <person name="Qin N."/>
            <person name="Donahue G."/>
            <person name="Yang P."/>
            <person name="Li Q."/>
            <person name="Li C."/>
            <person name="Zhang P."/>
            <person name="Huang Z."/>
            <person name="Berger S.L."/>
            <person name="Reinberg D."/>
            <person name="Wang J."/>
            <person name="Liebig J."/>
        </authorList>
    </citation>
    <scope>NUCLEOTIDE SEQUENCE [LARGE SCALE GENOMIC DNA]</scope>
    <source>
        <strain evidence="3">C129</strain>
    </source>
</reference>
<accession>E2AIF9</accession>
<evidence type="ECO:0000256" key="1">
    <source>
        <dbReference type="SAM" id="MobiDB-lite"/>
    </source>
</evidence>